<keyword evidence="2" id="KW-1185">Reference proteome</keyword>
<reference evidence="2" key="1">
    <citation type="submission" date="2016-10" db="EMBL/GenBank/DDBJ databases">
        <authorList>
            <person name="Varghese N."/>
            <person name="Submissions S."/>
        </authorList>
    </citation>
    <scope>NUCLEOTIDE SEQUENCE [LARGE SCALE GENOMIC DNA]</scope>
    <source>
        <strain evidence="2">DSM 15719</strain>
    </source>
</reference>
<evidence type="ECO:0008006" key="3">
    <source>
        <dbReference type="Google" id="ProtNLM"/>
    </source>
</evidence>
<gene>
    <name evidence="1" type="ORF">SAMN05444355_10937</name>
</gene>
<proteinExistence type="predicted"/>
<sequence>MELSDLKLKENPFRTGPSINPKDLIWAGFLELKKKIEDRLSFAMKTSPSRIVLNWGRYGSGKTHAANFYTKTNRLNELSAEKSANQTKSIKINLPRTSKDPVQSFFRSFLGQISLSDMKADFDKVKESLLAHESIDTIIDVNSNDIIISDLFKLIISDDNADKFQAIEAYLFGDATKSTLVKLGLPFGLKDDEQIVNFLSTYINCITFEKRVFSSFILWLDEFEDIDTLNKQSQDRVTTFLRQLFDKTPNHFLLFLNFTPKTFFNIEDLSIILGEALSTRAKIQINFEAPSLNEAINYLEELISPQLNNIQDKFGPFENEETIKYVLENIGNLSIRKINEVFSLIIELAILLGKDKIDIDFIKSVKDEIPSFESKL</sequence>
<dbReference type="Gene3D" id="3.40.50.300">
    <property type="entry name" value="P-loop containing nucleotide triphosphate hydrolases"/>
    <property type="match status" value="1"/>
</dbReference>
<dbReference type="SUPFAM" id="SSF52540">
    <property type="entry name" value="P-loop containing nucleoside triphosphate hydrolases"/>
    <property type="match status" value="1"/>
</dbReference>
<accession>A0A1H9MW38</accession>
<evidence type="ECO:0000313" key="1">
    <source>
        <dbReference type="EMBL" id="SER27727.1"/>
    </source>
</evidence>
<dbReference type="EMBL" id="FOFZ01000009">
    <property type="protein sequence ID" value="SER27727.1"/>
    <property type="molecule type" value="Genomic_DNA"/>
</dbReference>
<dbReference type="InterPro" id="IPR027417">
    <property type="entry name" value="P-loop_NTPase"/>
</dbReference>
<dbReference type="OrthoDB" id="1265492at2"/>
<organism evidence="1 2">
    <name type="scientific">Flavobacterium frigoris</name>
    <dbReference type="NCBI Taxonomy" id="229204"/>
    <lineage>
        <taxon>Bacteria</taxon>
        <taxon>Pseudomonadati</taxon>
        <taxon>Bacteroidota</taxon>
        <taxon>Flavobacteriia</taxon>
        <taxon>Flavobacteriales</taxon>
        <taxon>Flavobacteriaceae</taxon>
        <taxon>Flavobacterium</taxon>
    </lineage>
</organism>
<name>A0A1H9MW38_FLAFI</name>
<dbReference type="AlphaFoldDB" id="A0A1H9MW38"/>
<protein>
    <recommendedName>
        <fullName evidence="3">ATP-binding protein</fullName>
    </recommendedName>
</protein>
<evidence type="ECO:0000313" key="2">
    <source>
        <dbReference type="Proteomes" id="UP000183658"/>
    </source>
</evidence>
<dbReference type="RefSeq" id="WP_074723783.1">
    <property type="nucleotide sequence ID" value="NZ_CBCRVS010000009.1"/>
</dbReference>
<dbReference type="Proteomes" id="UP000183658">
    <property type="component" value="Unassembled WGS sequence"/>
</dbReference>